<keyword evidence="3" id="KW-1185">Reference proteome</keyword>
<protein>
    <submittedName>
        <fullName evidence="2">Uncharacterized protein</fullName>
    </submittedName>
</protein>
<proteinExistence type="predicted"/>
<reference evidence="2 3" key="1">
    <citation type="submission" date="2024-02" db="EMBL/GenBank/DDBJ databases">
        <title>De novo assembly and annotation of 12 fungi associated with fruit tree decline syndrome in Ontario, Canada.</title>
        <authorList>
            <person name="Sulman M."/>
            <person name="Ellouze W."/>
            <person name="Ilyukhin E."/>
        </authorList>
    </citation>
    <scope>NUCLEOTIDE SEQUENCE [LARGE SCALE GENOMIC DNA]</scope>
    <source>
        <strain evidence="2 3">M42-189</strain>
    </source>
</reference>
<name>A0ABR3S7L2_9PLEO</name>
<evidence type="ECO:0000313" key="2">
    <source>
        <dbReference type="EMBL" id="KAL1612677.1"/>
    </source>
</evidence>
<organism evidence="2 3">
    <name type="scientific">Paraconiothyrium brasiliense</name>
    <dbReference type="NCBI Taxonomy" id="300254"/>
    <lineage>
        <taxon>Eukaryota</taxon>
        <taxon>Fungi</taxon>
        <taxon>Dikarya</taxon>
        <taxon>Ascomycota</taxon>
        <taxon>Pezizomycotina</taxon>
        <taxon>Dothideomycetes</taxon>
        <taxon>Pleosporomycetidae</taxon>
        <taxon>Pleosporales</taxon>
        <taxon>Massarineae</taxon>
        <taxon>Didymosphaeriaceae</taxon>
        <taxon>Paraconiothyrium</taxon>
    </lineage>
</organism>
<dbReference type="Proteomes" id="UP001521785">
    <property type="component" value="Unassembled WGS sequence"/>
</dbReference>
<gene>
    <name evidence="2" type="ORF">SLS60_000906</name>
</gene>
<comment type="caution">
    <text evidence="2">The sequence shown here is derived from an EMBL/GenBank/DDBJ whole genome shotgun (WGS) entry which is preliminary data.</text>
</comment>
<feature type="region of interest" description="Disordered" evidence="1">
    <location>
        <begin position="1"/>
        <end position="40"/>
    </location>
</feature>
<dbReference type="EMBL" id="JAKJXO020000001">
    <property type="protein sequence ID" value="KAL1612677.1"/>
    <property type="molecule type" value="Genomic_DNA"/>
</dbReference>
<evidence type="ECO:0000313" key="3">
    <source>
        <dbReference type="Proteomes" id="UP001521785"/>
    </source>
</evidence>
<accession>A0ABR3S7L2</accession>
<feature type="compositionally biased region" description="Acidic residues" evidence="1">
    <location>
        <begin position="1"/>
        <end position="31"/>
    </location>
</feature>
<sequence length="399" mass="45240">MDEEEATEEDLLEESDEQPIESQESEYEQASEAEQTDRPMEDVMSKMLFKPEYSLCEPPPIDFDFELLMSFHHFCSSTQFTLPSPGINAMESYWQAKVLPLALSRPWMMSGLLAISDFHVVALADDESVVKSYSERAMRFFAGFLAGRRAASLPVRGTLRDPEDKDEERRVGGQIMCVLRCAHWALMKPMLGCQRSTSFTSFPFNLQNFHASLRSFTLVERNGSDGTPEEVFARASQIFRRRDQSEVLGESEKDIALLGRLDKLPSRMSNVFGRPDNLRDVMATLAAIATLVEHYSVIFTLDMGLPPVNAVWHSMVQWLSKVPENFKHMVSRHEPAALVVVAFWVSALVSRAEQCGYWFLQGLAHKLQLEISGRLRETEGALSLIDDLFYKNPHGSTIR</sequence>
<dbReference type="InterPro" id="IPR052400">
    <property type="entry name" value="Zn2-C6_fungal_TF"/>
</dbReference>
<dbReference type="PANTHER" id="PTHR47657:SF3">
    <property type="entry name" value="ORSELLINIC ACID_F9775 BIOSYNTHESIS CLUSTER PROTEIN D-RELATED"/>
    <property type="match status" value="1"/>
</dbReference>
<dbReference type="PANTHER" id="PTHR47657">
    <property type="entry name" value="STEROL REGULATORY ELEMENT-BINDING PROTEIN ECM22"/>
    <property type="match status" value="1"/>
</dbReference>
<evidence type="ECO:0000256" key="1">
    <source>
        <dbReference type="SAM" id="MobiDB-lite"/>
    </source>
</evidence>